<dbReference type="RefSeq" id="WP_249333624.1">
    <property type="nucleotide sequence ID" value="NZ_JACRSY010000032.1"/>
</dbReference>
<evidence type="ECO:0000313" key="2">
    <source>
        <dbReference type="EMBL" id="MBC8580941.1"/>
    </source>
</evidence>
<keyword evidence="1" id="KW-0235">DNA replication</keyword>
<protein>
    <recommendedName>
        <fullName evidence="4">J domain-containing protein</fullName>
    </recommendedName>
</protein>
<name>A0A926IFV5_9FIRM</name>
<evidence type="ECO:0000256" key="1">
    <source>
        <dbReference type="ARBA" id="ARBA00022705"/>
    </source>
</evidence>
<dbReference type="EMBL" id="JACRSY010000032">
    <property type="protein sequence ID" value="MBC8580941.1"/>
    <property type="molecule type" value="Genomic_DNA"/>
</dbReference>
<accession>A0A926IFV5</accession>
<dbReference type="Proteomes" id="UP000655830">
    <property type="component" value="Unassembled WGS sequence"/>
</dbReference>
<dbReference type="AlphaFoldDB" id="A0A926IFV5"/>
<comment type="caution">
    <text evidence="2">The sequence shown here is derived from an EMBL/GenBank/DDBJ whole genome shotgun (WGS) entry which is preliminary data.</text>
</comment>
<keyword evidence="3" id="KW-1185">Reference proteome</keyword>
<organism evidence="2 3">
    <name type="scientific">Zhenhengia yiwuensis</name>
    <dbReference type="NCBI Taxonomy" id="2763666"/>
    <lineage>
        <taxon>Bacteria</taxon>
        <taxon>Bacillati</taxon>
        <taxon>Bacillota</taxon>
        <taxon>Clostridia</taxon>
        <taxon>Lachnospirales</taxon>
        <taxon>Lachnospiraceae</taxon>
        <taxon>Zhenhengia</taxon>
    </lineage>
</organism>
<dbReference type="SUPFAM" id="SSF46565">
    <property type="entry name" value="Chaperone J-domain"/>
    <property type="match status" value="1"/>
</dbReference>
<proteinExistence type="predicted"/>
<dbReference type="GO" id="GO:0006260">
    <property type="term" value="P:DNA replication"/>
    <property type="evidence" value="ECO:0007669"/>
    <property type="project" value="UniProtKB-KW"/>
</dbReference>
<reference evidence="2" key="1">
    <citation type="submission" date="2020-08" db="EMBL/GenBank/DDBJ databases">
        <title>Genome public.</title>
        <authorList>
            <person name="Liu C."/>
            <person name="Sun Q."/>
        </authorList>
    </citation>
    <scope>NUCLEOTIDE SEQUENCE</scope>
    <source>
        <strain evidence="2">NSJ-12</strain>
    </source>
</reference>
<evidence type="ECO:0008006" key="4">
    <source>
        <dbReference type="Google" id="ProtNLM"/>
    </source>
</evidence>
<sequence length="264" mass="31733">MYCIVQEIQNKKSNPYGAHKEIEVYSWSFNGEVIYSYRFSDDRYERPIKTAYKITLRESYRVDGKIKAKQWSLGTIGYYDMFNYGYYEYVEGKLQAISDETGIPWDKLYDIVETKLEPLYERIRAEYTQTEEYKVSQKHSEITRKYAEARAQFENTYGSNTYDRCYDVFGTLRNAEYLEVLKKNHSYYEQFKSNYNSYSYQDYFKGNYNSSYQENSGSNYNEEDKVKLRKCFKILAKYFHPDSATGDTELMQFINDKLKKEWNL</sequence>
<dbReference type="InterPro" id="IPR036869">
    <property type="entry name" value="J_dom_sf"/>
</dbReference>
<gene>
    <name evidence="2" type="ORF">H8718_15585</name>
</gene>
<evidence type="ECO:0000313" key="3">
    <source>
        <dbReference type="Proteomes" id="UP000655830"/>
    </source>
</evidence>